<organism evidence="2 3">
    <name type="scientific">Iphiclides podalirius</name>
    <name type="common">scarce swallowtail</name>
    <dbReference type="NCBI Taxonomy" id="110791"/>
    <lineage>
        <taxon>Eukaryota</taxon>
        <taxon>Metazoa</taxon>
        <taxon>Ecdysozoa</taxon>
        <taxon>Arthropoda</taxon>
        <taxon>Hexapoda</taxon>
        <taxon>Insecta</taxon>
        <taxon>Pterygota</taxon>
        <taxon>Neoptera</taxon>
        <taxon>Endopterygota</taxon>
        <taxon>Lepidoptera</taxon>
        <taxon>Glossata</taxon>
        <taxon>Ditrysia</taxon>
        <taxon>Papilionoidea</taxon>
        <taxon>Papilionidae</taxon>
        <taxon>Papilioninae</taxon>
        <taxon>Iphiclides</taxon>
    </lineage>
</organism>
<evidence type="ECO:0000313" key="2">
    <source>
        <dbReference type="EMBL" id="CAH2074112.1"/>
    </source>
</evidence>
<evidence type="ECO:0000313" key="3">
    <source>
        <dbReference type="Proteomes" id="UP000837857"/>
    </source>
</evidence>
<sequence>MASDSDKTSGNQNSDGFLKSNKKQESSGNLGNTGDKGMYEAQTLGKGGRHLSLPIETATTNGDLCEGAAIGVPKRVRFGVLLTLYYYVYVGPGGVVKSDVGRVEVSGVVEGPRVPTNRPPWRCYGPMLTHSRSDGDFPIYAKGIIGSRYT</sequence>
<dbReference type="Proteomes" id="UP000837857">
    <property type="component" value="Chromosome 7"/>
</dbReference>
<name>A0ABN8J192_9NEOP</name>
<evidence type="ECO:0000256" key="1">
    <source>
        <dbReference type="SAM" id="MobiDB-lite"/>
    </source>
</evidence>
<feature type="non-terminal residue" evidence="2">
    <location>
        <position position="150"/>
    </location>
</feature>
<dbReference type="EMBL" id="OW152819">
    <property type="protein sequence ID" value="CAH2074112.1"/>
    <property type="molecule type" value="Genomic_DNA"/>
</dbReference>
<feature type="region of interest" description="Disordered" evidence="1">
    <location>
        <begin position="1"/>
        <end position="41"/>
    </location>
</feature>
<accession>A0ABN8J192</accession>
<proteinExistence type="predicted"/>
<gene>
    <name evidence="2" type="ORF">IPOD504_LOCUS15926</name>
</gene>
<keyword evidence="3" id="KW-1185">Reference proteome</keyword>
<protein>
    <submittedName>
        <fullName evidence="2">Uncharacterized protein</fullName>
    </submittedName>
</protein>
<reference evidence="2" key="1">
    <citation type="submission" date="2022-03" db="EMBL/GenBank/DDBJ databases">
        <authorList>
            <person name="Martin H S."/>
        </authorList>
    </citation>
    <scope>NUCLEOTIDE SEQUENCE</scope>
</reference>